<evidence type="ECO:0000313" key="1">
    <source>
        <dbReference type="EMBL" id="MEI5907284.1"/>
    </source>
</evidence>
<dbReference type="Pfam" id="PF14005">
    <property type="entry name" value="YpjP"/>
    <property type="match status" value="1"/>
</dbReference>
<keyword evidence="2" id="KW-1185">Reference proteome</keyword>
<comment type="caution">
    <text evidence="1">The sequence shown here is derived from an EMBL/GenBank/DDBJ whole genome shotgun (WGS) entry which is preliminary data.</text>
</comment>
<evidence type="ECO:0000313" key="2">
    <source>
        <dbReference type="Proteomes" id="UP001312865"/>
    </source>
</evidence>
<dbReference type="InterPro" id="IPR025616">
    <property type="entry name" value="YpjP"/>
</dbReference>
<reference evidence="1 2" key="1">
    <citation type="journal article" date="2018" name="J. Microbiol.">
        <title>Bacillus spongiae sp. nov., isolated from sponge of Jeju Island.</title>
        <authorList>
            <person name="Lee G.E."/>
            <person name="Im W.T."/>
            <person name="Park J.S."/>
        </authorList>
    </citation>
    <scope>NUCLEOTIDE SEQUENCE [LARGE SCALE GENOMIC DNA]</scope>
    <source>
        <strain evidence="1 2">135PIL107-10</strain>
    </source>
</reference>
<proteinExistence type="predicted"/>
<dbReference type="RefSeq" id="WP_336586716.1">
    <property type="nucleotide sequence ID" value="NZ_JBBAXC010000006.1"/>
</dbReference>
<dbReference type="Proteomes" id="UP001312865">
    <property type="component" value="Unassembled WGS sequence"/>
</dbReference>
<gene>
    <name evidence="1" type="ORF">WAK64_09460</name>
</gene>
<protein>
    <submittedName>
        <fullName evidence="1">YpjP family protein</fullName>
    </submittedName>
</protein>
<organism evidence="1 2">
    <name type="scientific">Bacillus spongiae</name>
    <dbReference type="NCBI Taxonomy" id="2683610"/>
    <lineage>
        <taxon>Bacteria</taxon>
        <taxon>Bacillati</taxon>
        <taxon>Bacillota</taxon>
        <taxon>Bacilli</taxon>
        <taxon>Bacillales</taxon>
        <taxon>Bacillaceae</taxon>
        <taxon>Bacillus</taxon>
    </lineage>
</organism>
<accession>A0ABU8HD43</accession>
<sequence>MSNWIKKLFFIVISILTFGLVTPSQLYVSENQKIDDSDRKLKSVYDSNTEVENKVATREEIFSLLLSEGEKTSYGKFGDKIGPKIDGEFQQIILPKIQQSINEVLSTYPGEDLSQLTVSEVPMNVKSEKLFHIYNRDTNEDLIRFHVRRDHPPLDGYYFNFHYHTYHDGYQAHHQLGDIYWEKNTPPNWSTLS</sequence>
<dbReference type="EMBL" id="JBBAXC010000006">
    <property type="protein sequence ID" value="MEI5907284.1"/>
    <property type="molecule type" value="Genomic_DNA"/>
</dbReference>
<name>A0ABU8HD43_9BACI</name>